<evidence type="ECO:0000313" key="2">
    <source>
        <dbReference type="EMBL" id="CDO96369.1"/>
    </source>
</evidence>
<dbReference type="EMBL" id="CCBQ010000047">
    <property type="protein sequence ID" value="CDO96369.1"/>
    <property type="molecule type" value="Genomic_DNA"/>
</dbReference>
<comment type="caution">
    <text evidence="2">The sequence shown here is derived from an EMBL/GenBank/DDBJ whole genome shotgun (WGS) entry which is preliminary data.</text>
</comment>
<organism evidence="2 3">
    <name type="scientific">Kluyveromyces dobzhanskii CBS 2104</name>
    <dbReference type="NCBI Taxonomy" id="1427455"/>
    <lineage>
        <taxon>Eukaryota</taxon>
        <taxon>Fungi</taxon>
        <taxon>Dikarya</taxon>
        <taxon>Ascomycota</taxon>
        <taxon>Saccharomycotina</taxon>
        <taxon>Saccharomycetes</taxon>
        <taxon>Saccharomycetales</taxon>
        <taxon>Saccharomycetaceae</taxon>
        <taxon>Kluyveromyces</taxon>
    </lineage>
</organism>
<feature type="region of interest" description="Disordered" evidence="1">
    <location>
        <begin position="1"/>
        <end position="97"/>
    </location>
</feature>
<dbReference type="OrthoDB" id="4096620at2759"/>
<gene>
    <name evidence="2" type="ORF">KLDO_g4574</name>
</gene>
<evidence type="ECO:0000256" key="1">
    <source>
        <dbReference type="SAM" id="MobiDB-lite"/>
    </source>
</evidence>
<sequence length="147" mass="16597">MQRTDRHSTGAQRPYSSNNPFRNVSHDSSINQYESDADFQNWVSQNTKPTPYSSGRRNDSTSSFTDSIEETSEEEYANNDDYFIDVNPSRMNNDSPRSPDIVDRFRYVQSTAAATIKLLTDHCTSILPYLTSLPATGSFPVLLQVLS</sequence>
<accession>A0A0A8LDM0</accession>
<protein>
    <submittedName>
        <fullName evidence="2">WGS project CCBQ000000000 data, contig 00058</fullName>
    </submittedName>
</protein>
<reference evidence="2 3" key="1">
    <citation type="submission" date="2014-03" db="EMBL/GenBank/DDBJ databases">
        <title>The genome of Kluyveromyces dobzhanskii.</title>
        <authorList>
            <person name="Nystedt B."/>
            <person name="Astrom S."/>
        </authorList>
    </citation>
    <scope>NUCLEOTIDE SEQUENCE [LARGE SCALE GENOMIC DNA]</scope>
    <source>
        <strain evidence="2 3">CBS 2104</strain>
    </source>
</reference>
<name>A0A0A8LDM0_9SACH</name>
<feature type="compositionally biased region" description="Polar residues" evidence="1">
    <location>
        <begin position="9"/>
        <end position="34"/>
    </location>
</feature>
<proteinExistence type="predicted"/>
<keyword evidence="3" id="KW-1185">Reference proteome</keyword>
<feature type="compositionally biased region" description="Polar residues" evidence="1">
    <location>
        <begin position="41"/>
        <end position="66"/>
    </location>
</feature>
<dbReference type="AlphaFoldDB" id="A0A0A8LDM0"/>
<dbReference type="Proteomes" id="UP000031516">
    <property type="component" value="Unassembled WGS sequence"/>
</dbReference>
<feature type="compositionally biased region" description="Acidic residues" evidence="1">
    <location>
        <begin position="67"/>
        <end position="78"/>
    </location>
</feature>
<evidence type="ECO:0000313" key="3">
    <source>
        <dbReference type="Proteomes" id="UP000031516"/>
    </source>
</evidence>